<evidence type="ECO:0000313" key="1">
    <source>
        <dbReference type="EMBL" id="GIZ03599.1"/>
    </source>
</evidence>
<evidence type="ECO:0000313" key="2">
    <source>
        <dbReference type="Proteomes" id="UP001054945"/>
    </source>
</evidence>
<reference evidence="1 2" key="1">
    <citation type="submission" date="2021-06" db="EMBL/GenBank/DDBJ databases">
        <title>Caerostris extrusa draft genome.</title>
        <authorList>
            <person name="Kono N."/>
            <person name="Arakawa K."/>
        </authorList>
    </citation>
    <scope>NUCLEOTIDE SEQUENCE [LARGE SCALE GENOMIC DNA]</scope>
</reference>
<protein>
    <recommendedName>
        <fullName evidence="3">Pre-C2HC domain-containing protein</fullName>
    </recommendedName>
</protein>
<organism evidence="1 2">
    <name type="scientific">Caerostris extrusa</name>
    <name type="common">Bark spider</name>
    <name type="synonym">Caerostris bankana</name>
    <dbReference type="NCBI Taxonomy" id="172846"/>
    <lineage>
        <taxon>Eukaryota</taxon>
        <taxon>Metazoa</taxon>
        <taxon>Ecdysozoa</taxon>
        <taxon>Arthropoda</taxon>
        <taxon>Chelicerata</taxon>
        <taxon>Arachnida</taxon>
        <taxon>Araneae</taxon>
        <taxon>Araneomorphae</taxon>
        <taxon>Entelegynae</taxon>
        <taxon>Araneoidea</taxon>
        <taxon>Araneidae</taxon>
        <taxon>Caerostris</taxon>
    </lineage>
</organism>
<keyword evidence="2" id="KW-1185">Reference proteome</keyword>
<comment type="caution">
    <text evidence="1">The sequence shown here is derived from an EMBL/GenBank/DDBJ whole genome shotgun (WGS) entry which is preliminary data.</text>
</comment>
<evidence type="ECO:0008006" key="3">
    <source>
        <dbReference type="Google" id="ProtNLM"/>
    </source>
</evidence>
<dbReference type="AlphaFoldDB" id="A0AAV4YAX4"/>
<gene>
    <name evidence="1" type="ORF">CEXT_104161</name>
</gene>
<accession>A0AAV4YAX4</accession>
<dbReference type="Proteomes" id="UP001054945">
    <property type="component" value="Unassembled WGS sequence"/>
</dbReference>
<dbReference type="EMBL" id="BPLR01001627">
    <property type="protein sequence ID" value="GIZ03599.1"/>
    <property type="molecule type" value="Genomic_DNA"/>
</dbReference>
<sequence length="263" mass="29946">MNTTNVPNVPEITTNNEATTAVQPVYPPIVEFPSDSYILQHEDIIREFIPAKTKMANLASKLRSFEEKSDNYNSATPLRYSGRWEQSRDGSTSTTTAKIPPIFIKCRSDWRDTLSILRAEVDDPIRAQISGQFVRINVETEDNFRHVVRFLDSTGMEYKSFMLRNERPIKVVLRGLPASTPESEIAAELTELGYGVHKITKLRKEALLEEMSEVDDPIRAQISGQFVRINVETEDNFRHVVRFLDSTGWSTKALCSAMSDRSR</sequence>
<name>A0AAV4YAX4_CAEEX</name>
<proteinExistence type="predicted"/>